<proteinExistence type="predicted"/>
<keyword evidence="3" id="KW-1185">Reference proteome</keyword>
<comment type="caution">
    <text evidence="2">The sequence shown here is derived from an EMBL/GenBank/DDBJ whole genome shotgun (WGS) entry which is preliminary data.</text>
</comment>
<reference evidence="2 3" key="1">
    <citation type="submission" date="2018-10" db="EMBL/GenBank/DDBJ databases">
        <title>A high-quality apple genome assembly.</title>
        <authorList>
            <person name="Hu J."/>
        </authorList>
    </citation>
    <scope>NUCLEOTIDE SEQUENCE [LARGE SCALE GENOMIC DNA]</scope>
    <source>
        <strain evidence="3">cv. HFTH1</strain>
        <tissue evidence="2">Young leaf</tissue>
    </source>
</reference>
<accession>A0A498KGY5</accession>
<evidence type="ECO:0000313" key="2">
    <source>
        <dbReference type="EMBL" id="RXI06636.1"/>
    </source>
</evidence>
<keyword evidence="1" id="KW-0175">Coiled coil</keyword>
<feature type="coiled-coil region" evidence="1">
    <location>
        <begin position="12"/>
        <end position="46"/>
    </location>
</feature>
<name>A0A498KGY5_MALDO</name>
<dbReference type="EMBL" id="RDQH01000328">
    <property type="protein sequence ID" value="RXI06636.1"/>
    <property type="molecule type" value="Genomic_DNA"/>
</dbReference>
<evidence type="ECO:0000256" key="1">
    <source>
        <dbReference type="SAM" id="Coils"/>
    </source>
</evidence>
<dbReference type="Proteomes" id="UP000290289">
    <property type="component" value="Chromosome 2"/>
</dbReference>
<dbReference type="AlphaFoldDB" id="A0A498KGY5"/>
<organism evidence="2 3">
    <name type="scientific">Malus domestica</name>
    <name type="common">Apple</name>
    <name type="synonym">Pyrus malus</name>
    <dbReference type="NCBI Taxonomy" id="3750"/>
    <lineage>
        <taxon>Eukaryota</taxon>
        <taxon>Viridiplantae</taxon>
        <taxon>Streptophyta</taxon>
        <taxon>Embryophyta</taxon>
        <taxon>Tracheophyta</taxon>
        <taxon>Spermatophyta</taxon>
        <taxon>Magnoliopsida</taxon>
        <taxon>eudicotyledons</taxon>
        <taxon>Gunneridae</taxon>
        <taxon>Pentapetalae</taxon>
        <taxon>rosids</taxon>
        <taxon>fabids</taxon>
        <taxon>Rosales</taxon>
        <taxon>Rosaceae</taxon>
        <taxon>Amygdaloideae</taxon>
        <taxon>Maleae</taxon>
        <taxon>Malus</taxon>
    </lineage>
</organism>
<protein>
    <submittedName>
        <fullName evidence="2">Uncharacterized protein</fullName>
    </submittedName>
</protein>
<gene>
    <name evidence="2" type="ORF">DVH24_025772</name>
</gene>
<evidence type="ECO:0000313" key="3">
    <source>
        <dbReference type="Proteomes" id="UP000290289"/>
    </source>
</evidence>
<sequence length="205" mass="23983">MVARSGRGMCDYHVQENHRNESDDKIQELRRQVELLTMQLDQQNVSNKSGELKGSKQIEQFGIDEFCGVEEKNSPAVHVDAKEEVFELLDEVDGGSVNFVDMIARVLEHAIEYERAICKFHTKVNCVSEQFDFIGAHAFSVKLPKKLVDLVNEMKYGEMNLWVAKPNKMEDFCNPITRKYSKYLFYWSGRHQFQRKRVKKQIMRN</sequence>